<feature type="non-terminal residue" evidence="1">
    <location>
        <position position="75"/>
    </location>
</feature>
<sequence>NSTYTCLRKYWQKALIDVNTVSGFEGLVKVDFTVKIGINKSIQLVILQSPSINSYSLKAGVKDIVLAVNYRPEIM</sequence>
<feature type="non-terminal residue" evidence="1">
    <location>
        <position position="1"/>
    </location>
</feature>
<proteinExistence type="predicted"/>
<accession>A0A9N9K8F7</accession>
<name>A0A9N9K8F7_9GLOM</name>
<gene>
    <name evidence="1" type="ORF">DERYTH_LOCUS26178</name>
</gene>
<dbReference type="EMBL" id="CAJVPY010053139">
    <property type="protein sequence ID" value="CAG8815854.1"/>
    <property type="molecule type" value="Genomic_DNA"/>
</dbReference>
<dbReference type="OrthoDB" id="1733332at2759"/>
<keyword evidence="2" id="KW-1185">Reference proteome</keyword>
<organism evidence="1 2">
    <name type="scientific">Dentiscutata erythropus</name>
    <dbReference type="NCBI Taxonomy" id="1348616"/>
    <lineage>
        <taxon>Eukaryota</taxon>
        <taxon>Fungi</taxon>
        <taxon>Fungi incertae sedis</taxon>
        <taxon>Mucoromycota</taxon>
        <taxon>Glomeromycotina</taxon>
        <taxon>Glomeromycetes</taxon>
        <taxon>Diversisporales</taxon>
        <taxon>Gigasporaceae</taxon>
        <taxon>Dentiscutata</taxon>
    </lineage>
</organism>
<evidence type="ECO:0000313" key="2">
    <source>
        <dbReference type="Proteomes" id="UP000789405"/>
    </source>
</evidence>
<protein>
    <submittedName>
        <fullName evidence="1">20170_t:CDS:1</fullName>
    </submittedName>
</protein>
<dbReference type="AlphaFoldDB" id="A0A9N9K8F7"/>
<dbReference type="Proteomes" id="UP000789405">
    <property type="component" value="Unassembled WGS sequence"/>
</dbReference>
<reference evidence="1" key="1">
    <citation type="submission" date="2021-06" db="EMBL/GenBank/DDBJ databases">
        <authorList>
            <person name="Kallberg Y."/>
            <person name="Tangrot J."/>
            <person name="Rosling A."/>
        </authorList>
    </citation>
    <scope>NUCLEOTIDE SEQUENCE</scope>
    <source>
        <strain evidence="1">MA453B</strain>
    </source>
</reference>
<comment type="caution">
    <text evidence="1">The sequence shown here is derived from an EMBL/GenBank/DDBJ whole genome shotgun (WGS) entry which is preliminary data.</text>
</comment>
<evidence type="ECO:0000313" key="1">
    <source>
        <dbReference type="EMBL" id="CAG8815854.1"/>
    </source>
</evidence>